<proteinExistence type="predicted"/>
<organism evidence="1 2">
    <name type="scientific">Paxillus rubicundulus Ve08.2h10</name>
    <dbReference type="NCBI Taxonomy" id="930991"/>
    <lineage>
        <taxon>Eukaryota</taxon>
        <taxon>Fungi</taxon>
        <taxon>Dikarya</taxon>
        <taxon>Basidiomycota</taxon>
        <taxon>Agaricomycotina</taxon>
        <taxon>Agaricomycetes</taxon>
        <taxon>Agaricomycetidae</taxon>
        <taxon>Boletales</taxon>
        <taxon>Paxilineae</taxon>
        <taxon>Paxillaceae</taxon>
        <taxon>Paxillus</taxon>
    </lineage>
</organism>
<evidence type="ECO:0000313" key="1">
    <source>
        <dbReference type="EMBL" id="KIK76475.1"/>
    </source>
</evidence>
<dbReference type="HOGENOM" id="CLU_098016_0_0_1"/>
<dbReference type="Proteomes" id="UP000054538">
    <property type="component" value="Unassembled WGS sequence"/>
</dbReference>
<reference evidence="1 2" key="1">
    <citation type="submission" date="2014-04" db="EMBL/GenBank/DDBJ databases">
        <authorList>
            <consortium name="DOE Joint Genome Institute"/>
            <person name="Kuo A."/>
            <person name="Kohler A."/>
            <person name="Jargeat P."/>
            <person name="Nagy L.G."/>
            <person name="Floudas D."/>
            <person name="Copeland A."/>
            <person name="Barry K.W."/>
            <person name="Cichocki N."/>
            <person name="Veneault-Fourrey C."/>
            <person name="LaButti K."/>
            <person name="Lindquist E.A."/>
            <person name="Lipzen A."/>
            <person name="Lundell T."/>
            <person name="Morin E."/>
            <person name="Murat C."/>
            <person name="Sun H."/>
            <person name="Tunlid A."/>
            <person name="Henrissat B."/>
            <person name="Grigoriev I.V."/>
            <person name="Hibbett D.S."/>
            <person name="Martin F."/>
            <person name="Nordberg H.P."/>
            <person name="Cantor M.N."/>
            <person name="Hua S.X."/>
        </authorList>
    </citation>
    <scope>NUCLEOTIDE SEQUENCE [LARGE SCALE GENOMIC DNA]</scope>
    <source>
        <strain evidence="1 2">Ve08.2h10</strain>
    </source>
</reference>
<keyword evidence="2" id="KW-1185">Reference proteome</keyword>
<gene>
    <name evidence="1" type="ORF">PAXRUDRAFT_18182</name>
</gene>
<dbReference type="AlphaFoldDB" id="A0A0D0DFH6"/>
<dbReference type="InParanoid" id="A0A0D0DFH6"/>
<protein>
    <submittedName>
        <fullName evidence="1">Uncharacterized protein</fullName>
    </submittedName>
</protein>
<sequence length="253" mass="28753">MSTQCYQSQFDMEAKSNNAGRVRFDDNTMEIDPPSSLDHFLPPSIPSQISSWDFSTPAPPTVPTDLIATLPEDLKGIRFPTPPVISNSWSFPTPPMLPEDDMLSLPSPLQSPSASQISISPFLGTELPPSPPVPSSSLGHISTWGSLSQERLQSILRTLLDQPPTTEGDLSPEESTLLEYYQEKYQTYHLFKEVQNQITPISLHWDRFLLMAYVHYVDRFLDLSDRNLQLVMQMQRMDETIHHIDKVLTKLRR</sequence>
<accession>A0A0D0DFH6</accession>
<name>A0A0D0DFH6_9AGAM</name>
<reference evidence="2" key="2">
    <citation type="submission" date="2015-01" db="EMBL/GenBank/DDBJ databases">
        <title>Evolutionary Origins and Diversification of the Mycorrhizal Mutualists.</title>
        <authorList>
            <consortium name="DOE Joint Genome Institute"/>
            <consortium name="Mycorrhizal Genomics Consortium"/>
            <person name="Kohler A."/>
            <person name="Kuo A."/>
            <person name="Nagy L.G."/>
            <person name="Floudas D."/>
            <person name="Copeland A."/>
            <person name="Barry K.W."/>
            <person name="Cichocki N."/>
            <person name="Veneault-Fourrey C."/>
            <person name="LaButti K."/>
            <person name="Lindquist E.A."/>
            <person name="Lipzen A."/>
            <person name="Lundell T."/>
            <person name="Morin E."/>
            <person name="Murat C."/>
            <person name="Riley R."/>
            <person name="Ohm R."/>
            <person name="Sun H."/>
            <person name="Tunlid A."/>
            <person name="Henrissat B."/>
            <person name="Grigoriev I.V."/>
            <person name="Hibbett D.S."/>
            <person name="Martin F."/>
        </authorList>
    </citation>
    <scope>NUCLEOTIDE SEQUENCE [LARGE SCALE GENOMIC DNA]</scope>
    <source>
        <strain evidence="2">Ve08.2h10</strain>
    </source>
</reference>
<evidence type="ECO:0000313" key="2">
    <source>
        <dbReference type="Proteomes" id="UP000054538"/>
    </source>
</evidence>
<dbReference type="EMBL" id="KN827465">
    <property type="protein sequence ID" value="KIK76475.1"/>
    <property type="molecule type" value="Genomic_DNA"/>
</dbReference>